<dbReference type="EMBL" id="UINC01129826">
    <property type="protein sequence ID" value="SVD10483.1"/>
    <property type="molecule type" value="Genomic_DNA"/>
</dbReference>
<name>A0A382SL12_9ZZZZ</name>
<dbReference type="InterPro" id="IPR013783">
    <property type="entry name" value="Ig-like_fold"/>
</dbReference>
<evidence type="ECO:0000313" key="1">
    <source>
        <dbReference type="EMBL" id="SVD10483.1"/>
    </source>
</evidence>
<organism evidence="1">
    <name type="scientific">marine metagenome</name>
    <dbReference type="NCBI Taxonomy" id="408172"/>
    <lineage>
        <taxon>unclassified sequences</taxon>
        <taxon>metagenomes</taxon>
        <taxon>ecological metagenomes</taxon>
    </lineage>
</organism>
<accession>A0A382SL12</accession>
<dbReference type="AlphaFoldDB" id="A0A382SL12"/>
<protein>
    <recommendedName>
        <fullName evidence="2">Abnormal spindle-like microcephaly-associated protein ASH domain-containing protein</fullName>
    </recommendedName>
</protein>
<sequence length="173" mass="18312">VSSYRLVGCVLAASIGAASCSPEELDRVFPFIQVCSSATDTVCEPPIDLGSLRVGQIYDVPIVVRNLGKALLHIDGVEGVSGDTLEVLQAPTTIIASEDASLVLRIGPAEGRQVTRLVILSDDAVQPRLEFDVIYEGVESLLVLCPTMGLNAEPDGCAVNLQVNAHDVRLTEV</sequence>
<reference evidence="1" key="1">
    <citation type="submission" date="2018-05" db="EMBL/GenBank/DDBJ databases">
        <authorList>
            <person name="Lanie J.A."/>
            <person name="Ng W.-L."/>
            <person name="Kazmierczak K.M."/>
            <person name="Andrzejewski T.M."/>
            <person name="Davidsen T.M."/>
            <person name="Wayne K.J."/>
            <person name="Tettelin H."/>
            <person name="Glass J.I."/>
            <person name="Rusch D."/>
            <person name="Podicherti R."/>
            <person name="Tsui H.-C.T."/>
            <person name="Winkler M.E."/>
        </authorList>
    </citation>
    <scope>NUCLEOTIDE SEQUENCE</scope>
</reference>
<gene>
    <name evidence="1" type="ORF">METZ01_LOCUS363337</name>
</gene>
<feature type="non-terminal residue" evidence="1">
    <location>
        <position position="1"/>
    </location>
</feature>
<feature type="non-terminal residue" evidence="1">
    <location>
        <position position="173"/>
    </location>
</feature>
<proteinExistence type="predicted"/>
<dbReference type="Gene3D" id="2.60.40.10">
    <property type="entry name" value="Immunoglobulins"/>
    <property type="match status" value="1"/>
</dbReference>
<evidence type="ECO:0008006" key="2">
    <source>
        <dbReference type="Google" id="ProtNLM"/>
    </source>
</evidence>